<comment type="caution">
    <text evidence="1">The sequence shown here is derived from an EMBL/GenBank/DDBJ whole genome shotgun (WGS) entry which is preliminary data.</text>
</comment>
<gene>
    <name evidence="1" type="ORF">ACCO45_008273</name>
</gene>
<keyword evidence="2" id="KW-1185">Reference proteome</keyword>
<name>A0ACC4DQX3_PURLI</name>
<evidence type="ECO:0000313" key="2">
    <source>
        <dbReference type="Proteomes" id="UP001638806"/>
    </source>
</evidence>
<reference evidence="1" key="1">
    <citation type="submission" date="2024-12" db="EMBL/GenBank/DDBJ databases">
        <title>Comparative genomics and development of molecular markers within Purpureocillium lilacinum and among Purpureocillium species.</title>
        <authorList>
            <person name="Yeh Z.-Y."/>
            <person name="Ni N.-T."/>
            <person name="Lo P.-H."/>
            <person name="Mushyakhwo K."/>
            <person name="Lin C.-F."/>
            <person name="Nai Y.-S."/>
        </authorList>
    </citation>
    <scope>NUCLEOTIDE SEQUENCE</scope>
    <source>
        <strain evidence="1">NCHU-NPUST-175</strain>
    </source>
</reference>
<dbReference type="EMBL" id="JBGNUJ010000007">
    <property type="protein sequence ID" value="KAL3957695.1"/>
    <property type="molecule type" value="Genomic_DNA"/>
</dbReference>
<protein>
    <submittedName>
        <fullName evidence="1">Uncharacterized protein</fullName>
    </submittedName>
</protein>
<organism evidence="1 2">
    <name type="scientific">Purpureocillium lilacinum</name>
    <name type="common">Paecilomyces lilacinus</name>
    <dbReference type="NCBI Taxonomy" id="33203"/>
    <lineage>
        <taxon>Eukaryota</taxon>
        <taxon>Fungi</taxon>
        <taxon>Dikarya</taxon>
        <taxon>Ascomycota</taxon>
        <taxon>Pezizomycotina</taxon>
        <taxon>Sordariomycetes</taxon>
        <taxon>Hypocreomycetidae</taxon>
        <taxon>Hypocreales</taxon>
        <taxon>Ophiocordycipitaceae</taxon>
        <taxon>Purpureocillium</taxon>
    </lineage>
</organism>
<accession>A0ACC4DQX3</accession>
<proteinExistence type="predicted"/>
<sequence length="537" mass="57728">MEAQHVTERRGAGQHGRSACPHWQGLDISHTSIFTDVDQPAPSETADAFPPQLPPASKKESHTMTSVRAHDPMPQRAGVHGRQEAPPLARQSGRGLVLSNGGRSPPRPGPIPDSGAFKKAAGGDRAPSPHSGPPHRFPAAASRAGVVVVLLLGCCSLFQRGASLARARVVQTPDPGRVTLYHIPPQRASPLGLRAAPSEDRRSEEITALRAYRRASLRTADDSSTRQSQSWSRDRRNSRRLHGTGIGTGGRQGHRTFASVRCATNAYYPQGADPITPVHHDICPGPVLSCPVLPSPPPLHPHLFFPPPASKERGLYPPVHPILAVGGVPTPHSLSHRRRLAEATAAGGGGGGRRRNGGCHQGSSRPRTLGIPSFSLHVLLAPPLPDFIGTELRWICAPPNRPNSGPSELPRLISRPSICFAAYELRRPHLFIDDQRLELHWLSPPRKAYFHFGQTAYSRSCSPGTAHGSQVRVDSYQLTGPTHHLTHAHLGEIYTNRHHLTPHATGSLSLMCVPVGIVAKALILVGFCLSPAYAATC</sequence>
<evidence type="ECO:0000313" key="1">
    <source>
        <dbReference type="EMBL" id="KAL3957695.1"/>
    </source>
</evidence>
<dbReference type="Proteomes" id="UP001638806">
    <property type="component" value="Unassembled WGS sequence"/>
</dbReference>